<comment type="caution">
    <text evidence="3">The sequence shown here is derived from an EMBL/GenBank/DDBJ whole genome shotgun (WGS) entry which is preliminary data.</text>
</comment>
<evidence type="ECO:0000313" key="3">
    <source>
        <dbReference type="EMBL" id="ELY54927.1"/>
    </source>
</evidence>
<dbReference type="InterPro" id="IPR002711">
    <property type="entry name" value="HNH"/>
</dbReference>
<keyword evidence="3" id="KW-0255">Endonuclease</keyword>
<feature type="domain" description="HNH nuclease" evidence="2">
    <location>
        <begin position="29"/>
        <end position="90"/>
    </location>
</feature>
<evidence type="ECO:0000313" key="4">
    <source>
        <dbReference type="Proteomes" id="UP000011688"/>
    </source>
</evidence>
<feature type="region of interest" description="Disordered" evidence="1">
    <location>
        <begin position="1"/>
        <end position="23"/>
    </location>
</feature>
<dbReference type="AlphaFoldDB" id="L9WZV7"/>
<dbReference type="EMBL" id="AOIB01000033">
    <property type="protein sequence ID" value="ELY54927.1"/>
    <property type="molecule type" value="Genomic_DNA"/>
</dbReference>
<name>L9WZV7_9EURY</name>
<organism evidence="3 4">
    <name type="scientific">Natronococcus amylolyticus DSM 10524</name>
    <dbReference type="NCBI Taxonomy" id="1227497"/>
    <lineage>
        <taxon>Archaea</taxon>
        <taxon>Methanobacteriati</taxon>
        <taxon>Methanobacteriota</taxon>
        <taxon>Stenosarchaea group</taxon>
        <taxon>Halobacteria</taxon>
        <taxon>Halobacteriales</taxon>
        <taxon>Natrialbaceae</taxon>
        <taxon>Natronococcus</taxon>
    </lineage>
</organism>
<dbReference type="Gene3D" id="1.10.30.50">
    <property type="match status" value="1"/>
</dbReference>
<dbReference type="GO" id="GO:0008270">
    <property type="term" value="F:zinc ion binding"/>
    <property type="evidence" value="ECO:0007669"/>
    <property type="project" value="InterPro"/>
</dbReference>
<dbReference type="GO" id="GO:0004519">
    <property type="term" value="F:endonuclease activity"/>
    <property type="evidence" value="ECO:0007669"/>
    <property type="project" value="UniProtKB-KW"/>
</dbReference>
<accession>L9WZV7</accession>
<dbReference type="GO" id="GO:0003676">
    <property type="term" value="F:nucleic acid binding"/>
    <property type="evidence" value="ECO:0007669"/>
    <property type="project" value="InterPro"/>
</dbReference>
<dbReference type="InterPro" id="IPR003615">
    <property type="entry name" value="HNH_nuc"/>
</dbReference>
<keyword evidence="3" id="KW-0378">Hydrolase</keyword>
<dbReference type="CDD" id="cd00085">
    <property type="entry name" value="HNHc"/>
    <property type="match status" value="1"/>
</dbReference>
<proteinExistence type="predicted"/>
<keyword evidence="4" id="KW-1185">Reference proteome</keyword>
<dbReference type="RefSeq" id="WP_005558539.1">
    <property type="nucleotide sequence ID" value="NZ_AOIB01000033.1"/>
</dbReference>
<keyword evidence="3" id="KW-0540">Nuclease</keyword>
<dbReference type="Pfam" id="PF01844">
    <property type="entry name" value="HNH"/>
    <property type="match status" value="1"/>
</dbReference>
<evidence type="ECO:0000259" key="2">
    <source>
        <dbReference type="SMART" id="SM00507"/>
    </source>
</evidence>
<dbReference type="OrthoDB" id="11472at2157"/>
<gene>
    <name evidence="3" type="ORF">C491_17559</name>
</gene>
<evidence type="ECO:0000256" key="1">
    <source>
        <dbReference type="SAM" id="MobiDB-lite"/>
    </source>
</evidence>
<protein>
    <submittedName>
        <fullName evidence="3">HNH endonuclease</fullName>
    </submittedName>
</protein>
<dbReference type="PATRIC" id="fig|1227497.3.peg.3574"/>
<dbReference type="Proteomes" id="UP000011688">
    <property type="component" value="Unassembled WGS sequence"/>
</dbReference>
<sequence>MSHKEDSVGPNVDGPAFDVPKARGSDWTKRATEVRTRDNNVCQRCGDHNGNYEYYPLSMAVHHIVPGKYLPKADARLDLNLVTVCGTCHNRLEGAHVERQFAETDRHEALRVLRVLKERGQTVYALERELEIPEERLRSLVSQLERMNCLQTRENVWYRAVCPGAAWSALEKLQSELERERARRRWVEDVLEEVNLESMNAER</sequence>
<reference evidence="3 4" key="1">
    <citation type="journal article" date="2014" name="PLoS Genet.">
        <title>Phylogenetically driven sequencing of extremely halophilic archaea reveals strategies for static and dynamic osmo-response.</title>
        <authorList>
            <person name="Becker E.A."/>
            <person name="Seitzer P.M."/>
            <person name="Tritt A."/>
            <person name="Larsen D."/>
            <person name="Krusor M."/>
            <person name="Yao A.I."/>
            <person name="Wu D."/>
            <person name="Madern D."/>
            <person name="Eisen J.A."/>
            <person name="Darling A.E."/>
            <person name="Facciotti M.T."/>
        </authorList>
    </citation>
    <scope>NUCLEOTIDE SEQUENCE [LARGE SCALE GENOMIC DNA]</scope>
    <source>
        <strain evidence="3 4">DSM 10524</strain>
    </source>
</reference>
<dbReference type="SMART" id="SM00507">
    <property type="entry name" value="HNHc"/>
    <property type="match status" value="1"/>
</dbReference>